<evidence type="ECO:0008006" key="8">
    <source>
        <dbReference type="Google" id="ProtNLM"/>
    </source>
</evidence>
<reference evidence="7" key="1">
    <citation type="journal article" date="2017" name="Nat. Microbiol.">
        <title>Global analysis of biosynthetic gene clusters reveals vast potential of secondary metabolite production in Penicillium species.</title>
        <authorList>
            <person name="Nielsen J.C."/>
            <person name="Grijseels S."/>
            <person name="Prigent S."/>
            <person name="Ji B."/>
            <person name="Dainat J."/>
            <person name="Nielsen K.F."/>
            <person name="Frisvad J.C."/>
            <person name="Workman M."/>
            <person name="Nielsen J."/>
        </authorList>
    </citation>
    <scope>NUCLEOTIDE SEQUENCE [LARGE SCALE GENOMIC DNA]</scope>
    <source>
        <strain evidence="7">IBT 11843</strain>
    </source>
</reference>
<dbReference type="SUPFAM" id="SSF53474">
    <property type="entry name" value="alpha/beta-Hydrolases"/>
    <property type="match status" value="1"/>
</dbReference>
<proteinExistence type="predicted"/>
<evidence type="ECO:0000313" key="6">
    <source>
        <dbReference type="EMBL" id="OQD78419.1"/>
    </source>
</evidence>
<dbReference type="PANTHER" id="PTHR33630:SF9">
    <property type="entry name" value="CUTINASE 4"/>
    <property type="match status" value="1"/>
</dbReference>
<feature type="transmembrane region" description="Helical" evidence="4">
    <location>
        <begin position="228"/>
        <end position="246"/>
    </location>
</feature>
<keyword evidence="4" id="KW-0472">Membrane</keyword>
<dbReference type="Proteomes" id="UP000191522">
    <property type="component" value="Unassembled WGS sequence"/>
</dbReference>
<dbReference type="STRING" id="69771.A0A1V6PN19"/>
<evidence type="ECO:0000256" key="3">
    <source>
        <dbReference type="SAM" id="MobiDB-lite"/>
    </source>
</evidence>
<sequence>MHFTLFQKLVLALGWGVLPVHSQAVPPERCATGVHVILARGQGPGDHLNVMVSMQNVVLQLIPGSTSVALPYNHGADDHRIAAADGSLMLQQYIREYVASCPKSKIFLMGYSLGGIVVMDALCGTSSLWLYPVSALEPYYNTSRTGEGLDLFECEAVLFVELENGFVVVAPTGEHEPRGRRPMKAFSKSFKFNTLARSSGPHRLSSNSSQPPQRPSSAPQNTRNQFKVLPILILIAISSGSFALLVKSRTGQSPQRPSN</sequence>
<keyword evidence="1" id="KW-0378">Hydrolase</keyword>
<dbReference type="Pfam" id="PF01083">
    <property type="entry name" value="Cutinase"/>
    <property type="match status" value="1"/>
</dbReference>
<keyword evidence="4" id="KW-1133">Transmembrane helix</keyword>
<dbReference type="Gene3D" id="3.40.50.1820">
    <property type="entry name" value="alpha/beta hydrolase"/>
    <property type="match status" value="1"/>
</dbReference>
<evidence type="ECO:0000256" key="4">
    <source>
        <dbReference type="SAM" id="Phobius"/>
    </source>
</evidence>
<keyword evidence="5" id="KW-0732">Signal</keyword>
<keyword evidence="7" id="KW-1185">Reference proteome</keyword>
<dbReference type="GO" id="GO:0052689">
    <property type="term" value="F:carboxylic ester hydrolase activity"/>
    <property type="evidence" value="ECO:0007669"/>
    <property type="project" value="UniProtKB-ARBA"/>
</dbReference>
<comment type="caution">
    <text evidence="6">The sequence shown here is derived from an EMBL/GenBank/DDBJ whole genome shotgun (WGS) entry which is preliminary data.</text>
</comment>
<dbReference type="GO" id="GO:0072330">
    <property type="term" value="P:monocarboxylic acid biosynthetic process"/>
    <property type="evidence" value="ECO:0007669"/>
    <property type="project" value="UniProtKB-ARBA"/>
</dbReference>
<keyword evidence="4" id="KW-0812">Transmembrane</keyword>
<name>A0A1V6PN19_PENDC</name>
<dbReference type="SMART" id="SM01110">
    <property type="entry name" value="Cutinase"/>
    <property type="match status" value="1"/>
</dbReference>
<dbReference type="InterPro" id="IPR029058">
    <property type="entry name" value="AB_hydrolase_fold"/>
</dbReference>
<keyword evidence="2" id="KW-1015">Disulfide bond</keyword>
<dbReference type="OrthoDB" id="2586582at2759"/>
<feature type="signal peptide" evidence="5">
    <location>
        <begin position="1"/>
        <end position="22"/>
    </location>
</feature>
<feature type="compositionally biased region" description="Low complexity" evidence="3">
    <location>
        <begin position="205"/>
        <end position="220"/>
    </location>
</feature>
<evidence type="ECO:0000256" key="1">
    <source>
        <dbReference type="ARBA" id="ARBA00022801"/>
    </source>
</evidence>
<evidence type="ECO:0000313" key="7">
    <source>
        <dbReference type="Proteomes" id="UP000191522"/>
    </source>
</evidence>
<dbReference type="InterPro" id="IPR000675">
    <property type="entry name" value="Cutinase/axe"/>
</dbReference>
<dbReference type="GO" id="GO:0017000">
    <property type="term" value="P:antibiotic biosynthetic process"/>
    <property type="evidence" value="ECO:0007669"/>
    <property type="project" value="UniProtKB-ARBA"/>
</dbReference>
<protein>
    <recommendedName>
        <fullName evidence="8">Fungal lipase-like domain-containing protein</fullName>
    </recommendedName>
</protein>
<gene>
    <name evidence="6" type="ORF">PENDEC_c001G06219</name>
</gene>
<evidence type="ECO:0000256" key="5">
    <source>
        <dbReference type="SAM" id="SignalP"/>
    </source>
</evidence>
<feature type="region of interest" description="Disordered" evidence="3">
    <location>
        <begin position="196"/>
        <end position="221"/>
    </location>
</feature>
<dbReference type="EMBL" id="MDYL01000001">
    <property type="protein sequence ID" value="OQD78419.1"/>
    <property type="molecule type" value="Genomic_DNA"/>
</dbReference>
<dbReference type="PANTHER" id="PTHR33630">
    <property type="entry name" value="CUTINASE RV1984C-RELATED-RELATED"/>
    <property type="match status" value="1"/>
</dbReference>
<feature type="chain" id="PRO_5012686600" description="Fungal lipase-like domain-containing protein" evidence="5">
    <location>
        <begin position="23"/>
        <end position="259"/>
    </location>
</feature>
<evidence type="ECO:0000256" key="2">
    <source>
        <dbReference type="ARBA" id="ARBA00023157"/>
    </source>
</evidence>
<dbReference type="AlphaFoldDB" id="A0A1V6PN19"/>
<organism evidence="6 7">
    <name type="scientific">Penicillium decumbens</name>
    <dbReference type="NCBI Taxonomy" id="69771"/>
    <lineage>
        <taxon>Eukaryota</taxon>
        <taxon>Fungi</taxon>
        <taxon>Dikarya</taxon>
        <taxon>Ascomycota</taxon>
        <taxon>Pezizomycotina</taxon>
        <taxon>Eurotiomycetes</taxon>
        <taxon>Eurotiomycetidae</taxon>
        <taxon>Eurotiales</taxon>
        <taxon>Aspergillaceae</taxon>
        <taxon>Penicillium</taxon>
    </lineage>
</organism>
<accession>A0A1V6PN19</accession>